<organism evidence="1 2">
    <name type="scientific">Steinernema glaseri</name>
    <dbReference type="NCBI Taxonomy" id="37863"/>
    <lineage>
        <taxon>Eukaryota</taxon>
        <taxon>Metazoa</taxon>
        <taxon>Ecdysozoa</taxon>
        <taxon>Nematoda</taxon>
        <taxon>Chromadorea</taxon>
        <taxon>Rhabditida</taxon>
        <taxon>Tylenchina</taxon>
        <taxon>Panagrolaimomorpha</taxon>
        <taxon>Strongyloidoidea</taxon>
        <taxon>Steinernematidae</taxon>
        <taxon>Steinernema</taxon>
    </lineage>
</organism>
<proteinExistence type="predicted"/>
<reference evidence="2" key="1">
    <citation type="submission" date="2016-11" db="UniProtKB">
        <authorList>
            <consortium name="WormBaseParasite"/>
        </authorList>
    </citation>
    <scope>IDENTIFICATION</scope>
</reference>
<protein>
    <submittedName>
        <fullName evidence="2">Chemotaxis protein</fullName>
    </submittedName>
</protein>
<sequence>AQLLVQVAQLAGGALGAEGIAKHHHHVADLVHHTVDHGYLFDQLAAGHRLDPAADIRHPVAHALDRLAQGIAASAKRTQALAQAIADAGDGVAGGSHQVASTGAAHYRYTADGVAHAGHARAHARHAAANLGHHLADDRGRGRATTVVAATTIV</sequence>
<dbReference type="Proteomes" id="UP000095287">
    <property type="component" value="Unplaced"/>
</dbReference>
<name>A0A1I8AMB9_9BILA</name>
<evidence type="ECO:0000313" key="1">
    <source>
        <dbReference type="Proteomes" id="UP000095287"/>
    </source>
</evidence>
<dbReference type="AlphaFoldDB" id="A0A1I8AMB9"/>
<evidence type="ECO:0000313" key="2">
    <source>
        <dbReference type="WBParaSite" id="L893_g7448.t1"/>
    </source>
</evidence>
<accession>A0A1I8AMB9</accession>
<dbReference type="WBParaSite" id="L893_g7448.t1">
    <property type="protein sequence ID" value="L893_g7448.t1"/>
    <property type="gene ID" value="L893_g7448"/>
</dbReference>
<keyword evidence="1" id="KW-1185">Reference proteome</keyword>